<reference evidence="2 3" key="1">
    <citation type="submission" date="2017-04" db="EMBL/GenBank/DDBJ databases">
        <authorList>
            <person name="Afonso C.L."/>
            <person name="Miller P.J."/>
            <person name="Scott M.A."/>
            <person name="Spackman E."/>
            <person name="Goraichik I."/>
            <person name="Dimitrov K.M."/>
            <person name="Suarez D.L."/>
            <person name="Swayne D.E."/>
        </authorList>
    </citation>
    <scope>NUCLEOTIDE SEQUENCE [LARGE SCALE GENOMIC DNA]</scope>
    <source>
        <strain evidence="2 3">DSM 11622</strain>
    </source>
</reference>
<dbReference type="AlphaFoldDB" id="A0A1W1W112"/>
<evidence type="ECO:0000313" key="3">
    <source>
        <dbReference type="Proteomes" id="UP000192266"/>
    </source>
</evidence>
<evidence type="ECO:0000313" key="2">
    <source>
        <dbReference type="EMBL" id="SMB99322.1"/>
    </source>
</evidence>
<dbReference type="STRING" id="645990.SAMN00120144_0131"/>
<name>A0A1W1W112_9BACT</name>
<protein>
    <submittedName>
        <fullName evidence="2">Uncharacterized protein</fullName>
    </submittedName>
</protein>
<keyword evidence="3" id="KW-1185">Reference proteome</keyword>
<organism evidence="2 3">
    <name type="scientific">Hymenobacter roseosalivarius DSM 11622</name>
    <dbReference type="NCBI Taxonomy" id="645990"/>
    <lineage>
        <taxon>Bacteria</taxon>
        <taxon>Pseudomonadati</taxon>
        <taxon>Bacteroidota</taxon>
        <taxon>Cytophagia</taxon>
        <taxon>Cytophagales</taxon>
        <taxon>Hymenobacteraceae</taxon>
        <taxon>Hymenobacter</taxon>
    </lineage>
</organism>
<evidence type="ECO:0000256" key="1">
    <source>
        <dbReference type="SAM" id="Coils"/>
    </source>
</evidence>
<accession>A0A1W1W112</accession>
<gene>
    <name evidence="2" type="ORF">SAMN00120144_0131</name>
</gene>
<dbReference type="EMBL" id="FWWW01000091">
    <property type="protein sequence ID" value="SMB99322.1"/>
    <property type="molecule type" value="Genomic_DNA"/>
</dbReference>
<sequence>MTVLEPDSAYSMGGLGRQLVIGADCASQAFLPYFCPVKPSASLLLCYLLAAFLLPACLSLQSEEQQAEAAEKAVMAKHDELMAQMDQLYMLRQQLQRATLPDTTEAGRRRRSLLRADAAMMGWMHQYRRPADTVAHEQVMAYFATQEHKIDSVGRLMQNSIDSARLVLGTQAGNSSNSSKK</sequence>
<proteinExistence type="predicted"/>
<dbReference type="Proteomes" id="UP000192266">
    <property type="component" value="Unassembled WGS sequence"/>
</dbReference>
<keyword evidence="1" id="KW-0175">Coiled coil</keyword>
<feature type="coiled-coil region" evidence="1">
    <location>
        <begin position="60"/>
        <end position="98"/>
    </location>
</feature>